<protein>
    <submittedName>
        <fullName evidence="1">Uncharacterized protein</fullName>
    </submittedName>
</protein>
<gene>
    <name evidence="1" type="ORF">PCON_06350</name>
</gene>
<organism evidence="1 2">
    <name type="scientific">Pyronema omphalodes (strain CBS 100304)</name>
    <name type="common">Pyronema confluens</name>
    <dbReference type="NCBI Taxonomy" id="1076935"/>
    <lineage>
        <taxon>Eukaryota</taxon>
        <taxon>Fungi</taxon>
        <taxon>Dikarya</taxon>
        <taxon>Ascomycota</taxon>
        <taxon>Pezizomycotina</taxon>
        <taxon>Pezizomycetes</taxon>
        <taxon>Pezizales</taxon>
        <taxon>Pyronemataceae</taxon>
        <taxon>Pyronema</taxon>
    </lineage>
</organism>
<proteinExistence type="predicted"/>
<reference evidence="1 2" key="1">
    <citation type="journal article" date="2013" name="PLoS Genet.">
        <title>The genome and development-dependent transcriptomes of Pyronema confluens: a window into fungal evolution.</title>
        <authorList>
            <person name="Traeger S."/>
            <person name="Altegoer F."/>
            <person name="Freitag M."/>
            <person name="Gabaldon T."/>
            <person name="Kempken F."/>
            <person name="Kumar A."/>
            <person name="Marcet-Houben M."/>
            <person name="Poggeler S."/>
            <person name="Stajich J.E."/>
            <person name="Nowrousian M."/>
        </authorList>
    </citation>
    <scope>NUCLEOTIDE SEQUENCE [LARGE SCALE GENOMIC DNA]</scope>
    <source>
        <strain evidence="2">CBS 100304</strain>
        <tissue evidence="1">Vegetative mycelium</tissue>
    </source>
</reference>
<accession>U4L373</accession>
<dbReference type="EMBL" id="HF935310">
    <property type="protein sequence ID" value="CCX06763.1"/>
    <property type="molecule type" value="Genomic_DNA"/>
</dbReference>
<sequence>MRSSRLQNAIIIAFVSVVVHSVHLWPLSYNHHHVPRS</sequence>
<name>U4L373_PYROM</name>
<evidence type="ECO:0000313" key="1">
    <source>
        <dbReference type="EMBL" id="CCX06763.1"/>
    </source>
</evidence>
<dbReference type="AlphaFoldDB" id="U4L373"/>
<evidence type="ECO:0000313" key="2">
    <source>
        <dbReference type="Proteomes" id="UP000018144"/>
    </source>
</evidence>
<dbReference type="Proteomes" id="UP000018144">
    <property type="component" value="Unassembled WGS sequence"/>
</dbReference>
<keyword evidence="2" id="KW-1185">Reference proteome</keyword>